<sequence length="75" mass="8759">AILLETIYFVVLVNYSNKNKLKISKDENTGSEQTPFVEKHIPSNKLKKNSKSLLWVFQDKYFIKSNNPKQSKNLE</sequence>
<gene>
    <name evidence="1" type="ORF">GMARGA_LOCUS28180</name>
</gene>
<protein>
    <submittedName>
        <fullName evidence="1">15148_t:CDS:1</fullName>
    </submittedName>
</protein>
<evidence type="ECO:0000313" key="2">
    <source>
        <dbReference type="Proteomes" id="UP000789901"/>
    </source>
</evidence>
<accession>A0ABN7W9M3</accession>
<feature type="non-terminal residue" evidence="1">
    <location>
        <position position="1"/>
    </location>
</feature>
<name>A0ABN7W9M3_GIGMA</name>
<organism evidence="1 2">
    <name type="scientific">Gigaspora margarita</name>
    <dbReference type="NCBI Taxonomy" id="4874"/>
    <lineage>
        <taxon>Eukaryota</taxon>
        <taxon>Fungi</taxon>
        <taxon>Fungi incertae sedis</taxon>
        <taxon>Mucoromycota</taxon>
        <taxon>Glomeromycotina</taxon>
        <taxon>Glomeromycetes</taxon>
        <taxon>Diversisporales</taxon>
        <taxon>Gigasporaceae</taxon>
        <taxon>Gigaspora</taxon>
    </lineage>
</organism>
<comment type="caution">
    <text evidence="1">The sequence shown here is derived from an EMBL/GenBank/DDBJ whole genome shotgun (WGS) entry which is preliminary data.</text>
</comment>
<evidence type="ECO:0000313" key="1">
    <source>
        <dbReference type="EMBL" id="CAG8822805.1"/>
    </source>
</evidence>
<reference evidence="1 2" key="1">
    <citation type="submission" date="2021-06" db="EMBL/GenBank/DDBJ databases">
        <authorList>
            <person name="Kallberg Y."/>
            <person name="Tangrot J."/>
            <person name="Rosling A."/>
        </authorList>
    </citation>
    <scope>NUCLEOTIDE SEQUENCE [LARGE SCALE GENOMIC DNA]</scope>
    <source>
        <strain evidence="1 2">120-4 pot B 10/14</strain>
    </source>
</reference>
<keyword evidence="2" id="KW-1185">Reference proteome</keyword>
<dbReference type="Proteomes" id="UP000789901">
    <property type="component" value="Unassembled WGS sequence"/>
</dbReference>
<proteinExistence type="predicted"/>
<dbReference type="EMBL" id="CAJVQB010035635">
    <property type="protein sequence ID" value="CAG8822805.1"/>
    <property type="molecule type" value="Genomic_DNA"/>
</dbReference>